<name>A0ABS5JVC1_9BACT</name>
<keyword evidence="3" id="KW-1185">Reference proteome</keyword>
<protein>
    <submittedName>
        <fullName evidence="2">T9SS type A sorting domain-containing protein</fullName>
    </submittedName>
</protein>
<feature type="signal peptide" evidence="1">
    <location>
        <begin position="1"/>
        <end position="20"/>
    </location>
</feature>
<dbReference type="Proteomes" id="UP000708576">
    <property type="component" value="Unassembled WGS sequence"/>
</dbReference>
<evidence type="ECO:0000313" key="2">
    <source>
        <dbReference type="EMBL" id="MBS2098794.1"/>
    </source>
</evidence>
<sequence length="521" mass="60727">MKRTFTLLFVGLMLCSTVVANPFTKKNQKQSREQINKLKAAKAEYLPTSVITDYWNGAEWADPSTTNLQYYENGLLWISESPNERMTYTYYENGMVKDYITEWFDGSDWNYQSKQSYMYDEMGYESQSVYYNWNGADWEISYGYKYDIVYDEYGNVSEEIGYSYDAVEGWVEDYGYKDESIYTNGLITEQIYYQRDNGAWVPEMKNVWMYDEQDVLNGAYEYDYNGSNYVLSGRYTDVSWYIWDSESHVENSYISSYTFQEYTGPVYPNEEPDNDANYMNSEKVVASYPDGDGGGTPPTTIEVYQVYDGGWVNDYRWTWIQMSDSESEMDESWNGTEWQKEYYNMDYWTDALTYNIYESYTDGVLISASKNSELFDGSGNQTESKSETHSGDENWMQVGGEMWDYEYEGATSKILIKIHSDWNGSMYVNYMREQFEYSATNLDLLVKEGIKIYPTAFMNNIAVQSEYSGKIFIYNLGGAKVLEQIIGPGTNSINTDDFERGLYIVKVQTIKGENIQKVIKQ</sequence>
<organism evidence="2 3">
    <name type="scientific">Carboxylicivirga linearis</name>
    <dbReference type="NCBI Taxonomy" id="1628157"/>
    <lineage>
        <taxon>Bacteria</taxon>
        <taxon>Pseudomonadati</taxon>
        <taxon>Bacteroidota</taxon>
        <taxon>Bacteroidia</taxon>
        <taxon>Marinilabiliales</taxon>
        <taxon>Marinilabiliaceae</taxon>
        <taxon>Carboxylicivirga</taxon>
    </lineage>
</organism>
<feature type="chain" id="PRO_5045324193" evidence="1">
    <location>
        <begin position="21"/>
        <end position="521"/>
    </location>
</feature>
<comment type="caution">
    <text evidence="2">The sequence shown here is derived from an EMBL/GenBank/DDBJ whole genome shotgun (WGS) entry which is preliminary data.</text>
</comment>
<dbReference type="RefSeq" id="WP_212216036.1">
    <property type="nucleotide sequence ID" value="NZ_JAGUCO010000006.1"/>
</dbReference>
<accession>A0ABS5JVC1</accession>
<keyword evidence="1" id="KW-0732">Signal</keyword>
<evidence type="ECO:0000256" key="1">
    <source>
        <dbReference type="SAM" id="SignalP"/>
    </source>
</evidence>
<evidence type="ECO:0000313" key="3">
    <source>
        <dbReference type="Proteomes" id="UP000708576"/>
    </source>
</evidence>
<reference evidence="2 3" key="1">
    <citation type="journal article" date="2015" name="Int. J. Syst. Evol. Microbiol.">
        <title>Carboxylicivirga linearis sp. nov., isolated from a sea cucumber culture pond.</title>
        <authorList>
            <person name="Wang F.Q."/>
            <person name="Zhou Y.X."/>
            <person name="Lin X.Z."/>
            <person name="Chen G.J."/>
            <person name="Du Z.J."/>
        </authorList>
    </citation>
    <scope>NUCLEOTIDE SEQUENCE [LARGE SCALE GENOMIC DNA]</scope>
    <source>
        <strain evidence="2 3">FB218</strain>
    </source>
</reference>
<dbReference type="EMBL" id="JAGUCO010000006">
    <property type="protein sequence ID" value="MBS2098794.1"/>
    <property type="molecule type" value="Genomic_DNA"/>
</dbReference>
<proteinExistence type="predicted"/>
<dbReference type="NCBIfam" id="TIGR04183">
    <property type="entry name" value="Por_Secre_tail"/>
    <property type="match status" value="1"/>
</dbReference>
<gene>
    <name evidence="2" type="ORF">KEM10_10935</name>
</gene>
<dbReference type="InterPro" id="IPR026444">
    <property type="entry name" value="Secre_tail"/>
</dbReference>